<dbReference type="PROSITE" id="PS50994">
    <property type="entry name" value="INTEGRASE"/>
    <property type="match status" value="1"/>
</dbReference>
<keyword evidence="6" id="KW-0695">RNA-directed DNA polymerase</keyword>
<dbReference type="Pfam" id="PF17917">
    <property type="entry name" value="RT_RNaseH"/>
    <property type="match status" value="1"/>
</dbReference>
<feature type="compositionally biased region" description="Polar residues" evidence="7">
    <location>
        <begin position="1338"/>
        <end position="1348"/>
    </location>
</feature>
<reference evidence="9 10" key="1">
    <citation type="submission" date="2022-01" db="EMBL/GenBank/DDBJ databases">
        <title>A chromosomal length assembly of Cordylochernes scorpioides.</title>
        <authorList>
            <person name="Zeh D."/>
            <person name="Zeh J."/>
        </authorList>
    </citation>
    <scope>NUCLEOTIDE SEQUENCE [LARGE SCALE GENOMIC DNA]</scope>
    <source>
        <strain evidence="9">IN4F17</strain>
        <tissue evidence="9">Whole Body</tissue>
    </source>
</reference>
<dbReference type="Gene3D" id="1.10.340.70">
    <property type="match status" value="1"/>
</dbReference>
<keyword evidence="4" id="KW-0255">Endonuclease</keyword>
<accession>A0ABY6LBA8</accession>
<evidence type="ECO:0000256" key="3">
    <source>
        <dbReference type="ARBA" id="ARBA00022722"/>
    </source>
</evidence>
<evidence type="ECO:0000259" key="8">
    <source>
        <dbReference type="PROSITE" id="PS50994"/>
    </source>
</evidence>
<evidence type="ECO:0000313" key="9">
    <source>
        <dbReference type="EMBL" id="UYV78323.1"/>
    </source>
</evidence>
<gene>
    <name evidence="9" type="ORF">LAZ67_16000972</name>
</gene>
<dbReference type="SUPFAM" id="SSF56672">
    <property type="entry name" value="DNA/RNA polymerases"/>
    <property type="match status" value="1"/>
</dbReference>
<feature type="compositionally biased region" description="Basic and acidic residues" evidence="7">
    <location>
        <begin position="1305"/>
        <end position="1337"/>
    </location>
</feature>
<dbReference type="InterPro" id="IPR041588">
    <property type="entry name" value="Integrase_H2C2"/>
</dbReference>
<dbReference type="Pfam" id="PF05221">
    <property type="entry name" value="AdoHcyase"/>
    <property type="match status" value="4"/>
</dbReference>
<evidence type="ECO:0000313" key="10">
    <source>
        <dbReference type="Proteomes" id="UP001235939"/>
    </source>
</evidence>
<dbReference type="Pfam" id="PF17919">
    <property type="entry name" value="RT_RNaseH_2"/>
    <property type="match status" value="1"/>
</dbReference>
<dbReference type="InterPro" id="IPR012337">
    <property type="entry name" value="RNaseH-like_sf"/>
</dbReference>
<keyword evidence="2" id="KW-0548">Nucleotidyltransferase</keyword>
<keyword evidence="10" id="KW-1185">Reference proteome</keyword>
<feature type="region of interest" description="Disordered" evidence="7">
    <location>
        <begin position="1390"/>
        <end position="1455"/>
    </location>
</feature>
<dbReference type="InterPro" id="IPR041373">
    <property type="entry name" value="RT_RNaseH"/>
</dbReference>
<feature type="compositionally biased region" description="Low complexity" evidence="7">
    <location>
        <begin position="1352"/>
        <end position="1362"/>
    </location>
</feature>
<dbReference type="Pfam" id="PF17921">
    <property type="entry name" value="Integrase_H2C2"/>
    <property type="match status" value="1"/>
</dbReference>
<evidence type="ECO:0000256" key="2">
    <source>
        <dbReference type="ARBA" id="ARBA00022695"/>
    </source>
</evidence>
<evidence type="ECO:0000256" key="7">
    <source>
        <dbReference type="SAM" id="MobiDB-lite"/>
    </source>
</evidence>
<name>A0ABY6LBA8_9ARAC</name>
<dbReference type="Proteomes" id="UP001235939">
    <property type="component" value="Chromosome 16"/>
</dbReference>
<dbReference type="InterPro" id="IPR001584">
    <property type="entry name" value="Integrase_cat-core"/>
</dbReference>
<keyword evidence="3" id="KW-0540">Nuclease</keyword>
<feature type="region of interest" description="Disordered" evidence="7">
    <location>
        <begin position="1298"/>
        <end position="1364"/>
    </location>
</feature>
<dbReference type="InterPro" id="IPR042172">
    <property type="entry name" value="Adenosylhomocyst_ase-like_sf"/>
</dbReference>
<protein>
    <submittedName>
        <fullName evidence="9">AHCY</fullName>
    </submittedName>
</protein>
<evidence type="ECO:0000256" key="5">
    <source>
        <dbReference type="ARBA" id="ARBA00022801"/>
    </source>
</evidence>
<dbReference type="InterPro" id="IPR043502">
    <property type="entry name" value="DNA/RNA_pol_sf"/>
</dbReference>
<dbReference type="SUPFAM" id="SSF53098">
    <property type="entry name" value="Ribonuclease H-like"/>
    <property type="match status" value="2"/>
</dbReference>
<dbReference type="InterPro" id="IPR041577">
    <property type="entry name" value="RT_RNaseH_2"/>
</dbReference>
<keyword evidence="1" id="KW-0808">Transferase</keyword>
<keyword evidence="5" id="KW-0378">Hydrolase</keyword>
<dbReference type="PANTHER" id="PTHR23420:SF0">
    <property type="entry name" value="ADENOSYLHOMOCYSTEINASE"/>
    <property type="match status" value="1"/>
</dbReference>
<dbReference type="Gene3D" id="3.40.50.1480">
    <property type="entry name" value="Adenosylhomocysteinase-like"/>
    <property type="match status" value="3"/>
</dbReference>
<dbReference type="PANTHER" id="PTHR23420">
    <property type="entry name" value="ADENOSYLHOMOCYSTEINASE"/>
    <property type="match status" value="1"/>
</dbReference>
<dbReference type="InterPro" id="IPR036397">
    <property type="entry name" value="RNaseH_sf"/>
</dbReference>
<organism evidence="9 10">
    <name type="scientific">Cordylochernes scorpioides</name>
    <dbReference type="NCBI Taxonomy" id="51811"/>
    <lineage>
        <taxon>Eukaryota</taxon>
        <taxon>Metazoa</taxon>
        <taxon>Ecdysozoa</taxon>
        <taxon>Arthropoda</taxon>
        <taxon>Chelicerata</taxon>
        <taxon>Arachnida</taxon>
        <taxon>Pseudoscorpiones</taxon>
        <taxon>Cheliferoidea</taxon>
        <taxon>Chernetidae</taxon>
        <taxon>Cordylochernes</taxon>
    </lineage>
</organism>
<dbReference type="InterPro" id="IPR043128">
    <property type="entry name" value="Rev_trsase/Diguanyl_cyclase"/>
</dbReference>
<sequence length="1455" mass="162557">MEYKRGSSCIPGSGALTGFCSGSMSIFCKAAAIAGHENMWLTPTHIFSCLAMAAALQKIDMDPEQKLYTPKIVDIAAAVIEIHQVLKDSHLAALPVKSLHPNFSVHGAADINLAEFGRKEIIMAENEMPGLMAIRAKYGPLKPLKGARIAGCLHLTIQTAVLMETLIELGAEIQWSSCDNLSTQDHAAAALAKRGIAVYAWKGETDKEFIWCIEQTLVFPSGKCLNMILDDGGELANLVHQKYPEYLSGYNNHEIKGLSEETTTGVHNLYKMLKAGQLKVPAINVNDSVTKRAETDLPHSDGTWAARQFFQACDRKMDGARGTTPDNFLRVPSYLTRHHEEPPPTMSDPYISTPRKTGVWTAPYKPAQHASARAVQTAPHPQHALHPPQGQAARDAPAFRQPAGVLKQVHPDGKTYPVQYLSRSLQSHERNYSSSELECLEILTKRPLGPTYGELGQPPEAKGPFDLLSLDTIAGFAKYGNAKVYLHVVVDHFSRYTWTFPSKSTSIFTYQQNLSEWCWAKCHQVLKDSHLAALPVKSLHPNFSVHGAADINLAEFGRKEIIMAENEMPGLMAIRAKYGPLKPLKGARIAGCLHLTIQTAVLMETLIELGAEWQADLAPKEMASSDMRNRRHIQWSSCDNLSTQDHAAAAMAKRGIAVYAWKGETDKEFIWCIEQTLVFPSGKCLNMILDDGGELANLVHQKYPEYLPVHVVQAIIIMQFDIALTNVPEPRLVTCIRWWEIKGLSEETTTGVHNLYKMLKAGQLKVPAINVNDSVTKVNRTGTTIRPFKSHTIPNCLKSPEVLTDGSQWSPLGMSLVSQMAKPYPPFSVWVVCSTQRAEMDLPHSDGTCAARQFFQACDRKMDGARGTTPDNLLRLNTRARGQCKQPHIRNTPYIHHKDKPPGTPQPFANQFIPDYARLRTPLVNLLKKDVTWVWDDKFQKAFTSLKDMYCNASKLGIAGVLKQVHPDGKTYPVQYFSRSLRSHERNYSSSELECLAIVENAPLIKSHQPAPSGDSKLTIDHNGLHTISRKGISQMTRLISAQYYWQGMSKDITQKVKTCPTCQLTKRPLGPTYGELGQPPEAKGPFDLLSLDTIAGFAKYGNAKVLKRVLQDGSPKRLLTDRAPAFTSPRFRSFLLNRSIHPLLTTSNNPQANGLCESLNATLTGKLRLLHLENPKIAWTKLVKRVTTIYNNTPHSVTGFPPINLMFGVLPPELSDHTTPYPDIDRARKIAHTRTQNKHLRDKNVYDQRHKQPRFEIGDLVLVKIYHHPNTEKLAPYFTGPYTILEIISPNVVRIDRPNQPLQRDTDTVHDNHNEGDHNEEGKKTVQIDRRAKKQDGGTSTPFQRNDQAIFPPTTQPTFPQNKPVLQGAERYWKTLHALTVPLGYHSYSESRQDTSSQISLQDDHNEPKIPQNKPVRSFPSSALQRNHLLGDMPPSPNRSYKPYMECLPGQQDN</sequence>
<dbReference type="SMART" id="SM00996">
    <property type="entry name" value="AdoHcyase"/>
    <property type="match status" value="2"/>
</dbReference>
<evidence type="ECO:0000256" key="4">
    <source>
        <dbReference type="ARBA" id="ARBA00022759"/>
    </source>
</evidence>
<dbReference type="InterPro" id="IPR000043">
    <property type="entry name" value="Adenosylhomocysteinase-like"/>
</dbReference>
<dbReference type="Gene3D" id="3.30.70.270">
    <property type="match status" value="1"/>
</dbReference>
<dbReference type="EMBL" id="CP092878">
    <property type="protein sequence ID" value="UYV78323.1"/>
    <property type="molecule type" value="Genomic_DNA"/>
</dbReference>
<proteinExistence type="predicted"/>
<feature type="compositionally biased region" description="Polar residues" evidence="7">
    <location>
        <begin position="1390"/>
        <end position="1402"/>
    </location>
</feature>
<evidence type="ECO:0000256" key="6">
    <source>
        <dbReference type="ARBA" id="ARBA00022918"/>
    </source>
</evidence>
<dbReference type="Gene3D" id="3.30.420.10">
    <property type="entry name" value="Ribonuclease H-like superfamily/Ribonuclease H"/>
    <property type="match status" value="2"/>
</dbReference>
<feature type="domain" description="Integrase catalytic" evidence="8">
    <location>
        <begin position="1114"/>
        <end position="1211"/>
    </location>
</feature>
<dbReference type="SUPFAM" id="SSF52283">
    <property type="entry name" value="Formate/glycerate dehydrogenase catalytic domain-like"/>
    <property type="match status" value="2"/>
</dbReference>
<evidence type="ECO:0000256" key="1">
    <source>
        <dbReference type="ARBA" id="ARBA00022679"/>
    </source>
</evidence>